<feature type="binding site" evidence="8">
    <location>
        <position position="157"/>
    </location>
    <ligand>
        <name>Zn(2+)</name>
        <dbReference type="ChEBI" id="CHEBI:29105"/>
        <note>catalytic</note>
    </ligand>
</feature>
<dbReference type="HAMAP" id="MF_00997">
    <property type="entry name" value="Protease_BepA"/>
    <property type="match status" value="1"/>
</dbReference>
<keyword evidence="7 8" id="KW-0482">Metalloprotease</keyword>
<feature type="chain" id="PRO_5019594976" description="Putative beta-barrel assembly-enhancing protease" evidence="8">
    <location>
        <begin position="44"/>
        <end position="510"/>
    </location>
</feature>
<evidence type="ECO:0000256" key="9">
    <source>
        <dbReference type="PROSITE-ProRule" id="PRU00339"/>
    </source>
</evidence>
<feature type="binding site" evidence="8">
    <location>
        <position position="161"/>
    </location>
    <ligand>
        <name>Zn(2+)</name>
        <dbReference type="ChEBI" id="CHEBI:29105"/>
        <note>catalytic</note>
    </ligand>
</feature>
<comment type="caution">
    <text evidence="11">The sequence shown here is derived from an EMBL/GenBank/DDBJ whole genome shotgun (WGS) entry which is preliminary data.</text>
</comment>
<keyword evidence="12" id="KW-1185">Reference proteome</keyword>
<feature type="binding site" evidence="8">
    <location>
        <position position="222"/>
    </location>
    <ligand>
        <name>Zn(2+)</name>
        <dbReference type="ChEBI" id="CHEBI:29105"/>
        <note>catalytic</note>
    </ligand>
</feature>
<accession>A0A432XA91</accession>
<evidence type="ECO:0000256" key="5">
    <source>
        <dbReference type="ARBA" id="ARBA00022801"/>
    </source>
</evidence>
<keyword evidence="6 8" id="KW-0862">Zinc</keyword>
<keyword evidence="4 8" id="KW-0574">Periplasm</keyword>
<dbReference type="PROSITE" id="PS50005">
    <property type="entry name" value="TPR"/>
    <property type="match status" value="1"/>
</dbReference>
<comment type="cofactor">
    <cofactor evidence="8">
        <name>Zn(2+)</name>
        <dbReference type="ChEBI" id="CHEBI:29105"/>
    </cofactor>
    <text evidence="8">Binds 1 zinc ion per subunit.</text>
</comment>
<reference evidence="11 12" key="1">
    <citation type="journal article" date="2011" name="Front. Microbiol.">
        <title>Genomic signatures of strain selection and enhancement in Bacillus atrophaeus var. globigii, a historical biowarfare simulant.</title>
        <authorList>
            <person name="Gibbons H.S."/>
            <person name="Broomall S.M."/>
            <person name="McNew L.A."/>
            <person name="Daligault H."/>
            <person name="Chapman C."/>
            <person name="Bruce D."/>
            <person name="Karavis M."/>
            <person name="Krepps M."/>
            <person name="McGregor P.A."/>
            <person name="Hong C."/>
            <person name="Park K.H."/>
            <person name="Akmal A."/>
            <person name="Feldman A."/>
            <person name="Lin J.S."/>
            <person name="Chang W.E."/>
            <person name="Higgs B.W."/>
            <person name="Demirev P."/>
            <person name="Lindquist J."/>
            <person name="Liem A."/>
            <person name="Fochler E."/>
            <person name="Read T.D."/>
            <person name="Tapia R."/>
            <person name="Johnson S."/>
            <person name="Bishop-Lilly K.A."/>
            <person name="Detter C."/>
            <person name="Han C."/>
            <person name="Sozhamannan S."/>
            <person name="Rosenzweig C.N."/>
            <person name="Skowronski E.W."/>
        </authorList>
    </citation>
    <scope>NUCLEOTIDE SEQUENCE [LARGE SCALE GENOMIC DNA]</scope>
    <source>
        <strain evidence="11 12">AIT1</strain>
    </source>
</reference>
<dbReference type="CDD" id="cd07333">
    <property type="entry name" value="M48C_bepA_like"/>
    <property type="match status" value="1"/>
</dbReference>
<keyword evidence="2 8" id="KW-0479">Metal-binding</keyword>
<dbReference type="InterPro" id="IPR011990">
    <property type="entry name" value="TPR-like_helical_dom_sf"/>
</dbReference>
<dbReference type="GO" id="GO:0016020">
    <property type="term" value="C:membrane"/>
    <property type="evidence" value="ECO:0007669"/>
    <property type="project" value="InterPro"/>
</dbReference>
<dbReference type="PANTHER" id="PTHR22726:SF1">
    <property type="entry name" value="METALLOENDOPEPTIDASE OMA1, MITOCHONDRIAL"/>
    <property type="match status" value="1"/>
</dbReference>
<dbReference type="AlphaFoldDB" id="A0A432XA91"/>
<evidence type="ECO:0000313" key="11">
    <source>
        <dbReference type="EMBL" id="RUO44323.1"/>
    </source>
</evidence>
<dbReference type="RefSeq" id="WP_126756725.1">
    <property type="nucleotide sequence ID" value="NZ_PIPQ01000001.1"/>
</dbReference>
<proteinExistence type="inferred from homology"/>
<evidence type="ECO:0000256" key="1">
    <source>
        <dbReference type="ARBA" id="ARBA00022670"/>
    </source>
</evidence>
<feature type="signal peptide" evidence="8">
    <location>
        <begin position="1"/>
        <end position="43"/>
    </location>
</feature>
<comment type="similarity">
    <text evidence="8">Belongs to the peptidase M48 family. BepA subfamily.</text>
</comment>
<feature type="active site" description="Proton donor" evidence="8">
    <location>
        <position position="226"/>
    </location>
</feature>
<name>A0A432XA91_9GAMM</name>
<evidence type="ECO:0000256" key="4">
    <source>
        <dbReference type="ARBA" id="ARBA00022764"/>
    </source>
</evidence>
<evidence type="ECO:0000256" key="3">
    <source>
        <dbReference type="ARBA" id="ARBA00022729"/>
    </source>
</evidence>
<comment type="function">
    <text evidence="8">Functions as both a chaperone and a metalloprotease. Maintains the integrity of the outer membrane by promoting either the assembly or the elimination of outer membrane proteins, depending on their folding state.</text>
</comment>
<dbReference type="SUPFAM" id="SSF48452">
    <property type="entry name" value="TPR-like"/>
    <property type="match status" value="1"/>
</dbReference>
<dbReference type="EC" id="3.4.-.-" evidence="8"/>
<dbReference type="Gene3D" id="3.30.2010.10">
    <property type="entry name" value="Metalloproteases ('zincins'), catalytic domain"/>
    <property type="match status" value="1"/>
</dbReference>
<feature type="repeat" description="TPR" evidence="9">
    <location>
        <begin position="451"/>
        <end position="484"/>
    </location>
</feature>
<organism evidence="11 12">
    <name type="scientific">Aliidiomarina taiwanensis</name>
    <dbReference type="NCBI Taxonomy" id="946228"/>
    <lineage>
        <taxon>Bacteria</taxon>
        <taxon>Pseudomonadati</taxon>
        <taxon>Pseudomonadota</taxon>
        <taxon>Gammaproteobacteria</taxon>
        <taxon>Alteromonadales</taxon>
        <taxon>Idiomarinaceae</taxon>
        <taxon>Aliidiomarina</taxon>
    </lineage>
</organism>
<protein>
    <recommendedName>
        <fullName evidence="8">Putative beta-barrel assembly-enhancing protease</fullName>
        <ecNumber evidence="8">3.4.-.-</ecNumber>
    </recommendedName>
</protein>
<evidence type="ECO:0000256" key="2">
    <source>
        <dbReference type="ARBA" id="ARBA00022723"/>
    </source>
</evidence>
<dbReference type="InterPro" id="IPR019734">
    <property type="entry name" value="TPR_rpt"/>
</dbReference>
<evidence type="ECO:0000256" key="6">
    <source>
        <dbReference type="ARBA" id="ARBA00022833"/>
    </source>
</evidence>
<dbReference type="InterPro" id="IPR030873">
    <property type="entry name" value="Protease_BepA"/>
</dbReference>
<feature type="domain" description="Peptidase M48" evidence="10">
    <location>
        <begin position="95"/>
        <end position="280"/>
    </location>
</feature>
<dbReference type="GO" id="GO:0008270">
    <property type="term" value="F:zinc ion binding"/>
    <property type="evidence" value="ECO:0007669"/>
    <property type="project" value="UniProtKB-UniRule"/>
</dbReference>
<keyword evidence="9" id="KW-0802">TPR repeat</keyword>
<gene>
    <name evidence="11" type="ORF">CWE15_03895</name>
</gene>
<sequence length="510" mass="58225" precursor="true">MTRLFARFRTVHSRFAFRQRLRKPLLCFAAAGLSLLATNPSLAQQHYQQTGNDIPSIGVAGGVTMSLDRERILGDFYMREIRNLAPMVDDPVLREYINDVGNGLVRHAKNVNYPFHFFIIRDDSINAFAFLGGHIGVHTGLILEAEDESELSAVLSHEIAHVTQRHIARNMERIAQSSSYSMAQVIGSMVLTMINPAVGMASLSASIAGMQQRQINYTRQFELEADRVGMDTLYYAGYDAEGAPRFFGRLAAKYRYTTKMPQMLITHPLPESRIADTRARAMQFPPRNLPPALGFELAKMRIRARYSTRSAADLLLDLQAEESKAEHPNQREAIRYGIALALFQLERYPEALGYIQPLRASDSFNLFYLDTLTDILLKLNRSEEAVELLTQEFARRPDNQVITLNLAYAANAAKQYDLTRRVLTNFLIHNKNDMLAWRMLYEANQQSDRSVEMHEALAEIYALRGNFRMAIEELHSAISKTPEERPLTRHRLQGRIDQFRQLEIERNRVS</sequence>
<comment type="subcellular location">
    <subcellularLocation>
        <location evidence="8">Periplasm</location>
    </subcellularLocation>
</comment>
<dbReference type="GO" id="GO:0042597">
    <property type="term" value="C:periplasmic space"/>
    <property type="evidence" value="ECO:0007669"/>
    <property type="project" value="UniProtKB-SubCell"/>
</dbReference>
<dbReference type="InterPro" id="IPR001915">
    <property type="entry name" value="Peptidase_M48"/>
</dbReference>
<dbReference type="EMBL" id="PIPQ01000001">
    <property type="protein sequence ID" value="RUO44323.1"/>
    <property type="molecule type" value="Genomic_DNA"/>
</dbReference>
<evidence type="ECO:0000313" key="12">
    <source>
        <dbReference type="Proteomes" id="UP000286976"/>
    </source>
</evidence>
<evidence type="ECO:0000256" key="8">
    <source>
        <dbReference type="HAMAP-Rule" id="MF_00997"/>
    </source>
</evidence>
<dbReference type="PANTHER" id="PTHR22726">
    <property type="entry name" value="METALLOENDOPEPTIDASE OMA1"/>
    <property type="match status" value="1"/>
</dbReference>
<dbReference type="Proteomes" id="UP000286976">
    <property type="component" value="Unassembled WGS sequence"/>
</dbReference>
<evidence type="ECO:0000256" key="7">
    <source>
        <dbReference type="ARBA" id="ARBA00023049"/>
    </source>
</evidence>
<feature type="active site" evidence="8">
    <location>
        <position position="158"/>
    </location>
</feature>
<keyword evidence="1 8" id="KW-0645">Protease</keyword>
<dbReference type="GO" id="GO:0051603">
    <property type="term" value="P:proteolysis involved in protein catabolic process"/>
    <property type="evidence" value="ECO:0007669"/>
    <property type="project" value="TreeGrafter"/>
</dbReference>
<dbReference type="Gene3D" id="1.25.40.10">
    <property type="entry name" value="Tetratricopeptide repeat domain"/>
    <property type="match status" value="1"/>
</dbReference>
<dbReference type="InterPro" id="IPR051156">
    <property type="entry name" value="Mito/Outer_Membr_Metalloprot"/>
</dbReference>
<keyword evidence="3 8" id="KW-0732">Signal</keyword>
<dbReference type="OrthoDB" id="9810445at2"/>
<dbReference type="GO" id="GO:0004222">
    <property type="term" value="F:metalloendopeptidase activity"/>
    <property type="evidence" value="ECO:0007669"/>
    <property type="project" value="InterPro"/>
</dbReference>
<evidence type="ECO:0000259" key="10">
    <source>
        <dbReference type="Pfam" id="PF01435"/>
    </source>
</evidence>
<keyword evidence="5 8" id="KW-0378">Hydrolase</keyword>
<dbReference type="Pfam" id="PF01435">
    <property type="entry name" value="Peptidase_M48"/>
    <property type="match status" value="1"/>
</dbReference>